<dbReference type="EMBL" id="BRLH01000008">
    <property type="protein sequence ID" value="GKX56721.1"/>
    <property type="molecule type" value="Genomic_DNA"/>
</dbReference>
<dbReference type="Proteomes" id="UP001058124">
    <property type="component" value="Unassembled WGS sequence"/>
</dbReference>
<dbReference type="AlphaFoldDB" id="A0AAV5N3R1"/>
<organism evidence="3 4">
    <name type="scientific">Leminorella grimontii</name>
    <dbReference type="NCBI Taxonomy" id="82981"/>
    <lineage>
        <taxon>Bacteria</taxon>
        <taxon>Pseudomonadati</taxon>
        <taxon>Pseudomonadota</taxon>
        <taxon>Gammaproteobacteria</taxon>
        <taxon>Enterobacterales</taxon>
        <taxon>Budviciaceae</taxon>
        <taxon>Leminorella</taxon>
    </lineage>
</organism>
<reference evidence="3" key="1">
    <citation type="submission" date="2022-06" db="EMBL/GenBank/DDBJ databases">
        <title>Draft genome sequences of Leminorella grimontii str. JCM5902.</title>
        <authorList>
            <person name="Wakabayashi Y."/>
            <person name="Kojima K."/>
        </authorList>
    </citation>
    <scope>NUCLEOTIDE SEQUENCE</scope>
    <source>
        <strain evidence="3">JCM 5902</strain>
    </source>
</reference>
<dbReference type="SUPFAM" id="SSF52402">
    <property type="entry name" value="Adenine nucleotide alpha hydrolases-like"/>
    <property type="match status" value="1"/>
</dbReference>
<keyword evidence="4" id="KW-1185">Reference proteome</keyword>
<dbReference type="PIRSF" id="PIRSF000090">
    <property type="entry name" value="Beta-ETF"/>
    <property type="match status" value="1"/>
</dbReference>
<gene>
    <name evidence="3" type="primary">fixA</name>
    <name evidence="3" type="ORF">SOASR030_28330</name>
</gene>
<dbReference type="PANTHER" id="PTHR21294:SF17">
    <property type="entry name" value="PROTEIN FIXA"/>
    <property type="match status" value="1"/>
</dbReference>
<dbReference type="Pfam" id="PF01012">
    <property type="entry name" value="ETF"/>
    <property type="match status" value="1"/>
</dbReference>
<keyword evidence="1" id="KW-0249">Electron transport</keyword>
<proteinExistence type="predicted"/>
<dbReference type="SMART" id="SM00893">
    <property type="entry name" value="ETF"/>
    <property type="match status" value="1"/>
</dbReference>
<accession>A0AAV5N3R1</accession>
<dbReference type="RefSeq" id="WP_027275398.1">
    <property type="nucleotide sequence ID" value="NZ_BRLH01000008.1"/>
</dbReference>
<protein>
    <submittedName>
        <fullName evidence="3">Protein FixA</fullName>
    </submittedName>
</protein>
<name>A0AAV5N3R1_9GAMM</name>
<dbReference type="PANTHER" id="PTHR21294">
    <property type="entry name" value="ELECTRON TRANSFER FLAVOPROTEIN BETA-SUBUNIT"/>
    <property type="match status" value="1"/>
</dbReference>
<evidence type="ECO:0000259" key="2">
    <source>
        <dbReference type="SMART" id="SM00893"/>
    </source>
</evidence>
<dbReference type="GO" id="GO:0009055">
    <property type="term" value="F:electron transfer activity"/>
    <property type="evidence" value="ECO:0007669"/>
    <property type="project" value="InterPro"/>
</dbReference>
<dbReference type="InterPro" id="IPR012255">
    <property type="entry name" value="ETF_b"/>
</dbReference>
<feature type="domain" description="Electron transfer flavoprotein alpha/beta-subunit N-terminal" evidence="2">
    <location>
        <begin position="21"/>
        <end position="214"/>
    </location>
</feature>
<dbReference type="NCBIfam" id="NF008998">
    <property type="entry name" value="PRK12342.1"/>
    <property type="match status" value="1"/>
</dbReference>
<keyword evidence="1" id="KW-0813">Transport</keyword>
<evidence type="ECO:0000313" key="3">
    <source>
        <dbReference type="EMBL" id="GKX56721.1"/>
    </source>
</evidence>
<evidence type="ECO:0000256" key="1">
    <source>
        <dbReference type="ARBA" id="ARBA00022982"/>
    </source>
</evidence>
<comment type="caution">
    <text evidence="3">The sequence shown here is derived from an EMBL/GenBank/DDBJ whole genome shotgun (WGS) entry which is preliminary data.</text>
</comment>
<sequence>MKLIACCKVVHDEQDITTRPDRSLATENAGLKISLYDLNAIEAAVELAAAAGGGSVTALSAGAKAMQENSKVRKDILSRGPDDLTSIADDACTSLYPAEAAKVLAAAAQKIGFDLLICGEGSGDLYAQQTGLLVGEMLGLPCVNAVSKITVSDGKVVVERDLEDVVEELELTLPAVVSVSSDINTPKLPSMKAILAANKKPVTQWGLADLGVDISAPTTSLISARAPEQADRLRVIFEGDSDDNIAAFADHLRQALNQ</sequence>
<dbReference type="NCBIfam" id="NF002888">
    <property type="entry name" value="PRK03359.1"/>
    <property type="match status" value="1"/>
</dbReference>
<dbReference type="InterPro" id="IPR014729">
    <property type="entry name" value="Rossmann-like_a/b/a_fold"/>
</dbReference>
<dbReference type="Gene3D" id="3.40.50.620">
    <property type="entry name" value="HUPs"/>
    <property type="match status" value="1"/>
</dbReference>
<evidence type="ECO:0000313" key="4">
    <source>
        <dbReference type="Proteomes" id="UP001058124"/>
    </source>
</evidence>
<dbReference type="InterPro" id="IPR014730">
    <property type="entry name" value="ETF_a/b_N"/>
</dbReference>